<comment type="caution">
    <text evidence="1">The sequence shown here is derived from an EMBL/GenBank/DDBJ whole genome shotgun (WGS) entry which is preliminary data.</text>
</comment>
<dbReference type="AlphaFoldDB" id="A0A0F9J6W7"/>
<proteinExistence type="predicted"/>
<sequence length="80" mass="9478">MYRLKQERVWMIIANKDLREALGWRQYGSEHAAIAHQEVWEWIIDHWYSGGLKRSVIAMMENLTDANKKTIKGKVEDLYG</sequence>
<dbReference type="EMBL" id="LAZR01010708">
    <property type="protein sequence ID" value="KKM65529.1"/>
    <property type="molecule type" value="Genomic_DNA"/>
</dbReference>
<gene>
    <name evidence="1" type="ORF">LCGC14_1490290</name>
</gene>
<evidence type="ECO:0000313" key="1">
    <source>
        <dbReference type="EMBL" id="KKM65529.1"/>
    </source>
</evidence>
<organism evidence="1">
    <name type="scientific">marine sediment metagenome</name>
    <dbReference type="NCBI Taxonomy" id="412755"/>
    <lineage>
        <taxon>unclassified sequences</taxon>
        <taxon>metagenomes</taxon>
        <taxon>ecological metagenomes</taxon>
    </lineage>
</organism>
<reference evidence="1" key="1">
    <citation type="journal article" date="2015" name="Nature">
        <title>Complex archaea that bridge the gap between prokaryotes and eukaryotes.</title>
        <authorList>
            <person name="Spang A."/>
            <person name="Saw J.H."/>
            <person name="Jorgensen S.L."/>
            <person name="Zaremba-Niedzwiedzka K."/>
            <person name="Martijn J."/>
            <person name="Lind A.E."/>
            <person name="van Eijk R."/>
            <person name="Schleper C."/>
            <person name="Guy L."/>
            <person name="Ettema T.J."/>
        </authorList>
    </citation>
    <scope>NUCLEOTIDE SEQUENCE</scope>
</reference>
<accession>A0A0F9J6W7</accession>
<name>A0A0F9J6W7_9ZZZZ</name>
<protein>
    <submittedName>
        <fullName evidence="1">Uncharacterized protein</fullName>
    </submittedName>
</protein>